<evidence type="ECO:0000256" key="1">
    <source>
        <dbReference type="ARBA" id="ARBA00007274"/>
    </source>
</evidence>
<dbReference type="InterPro" id="IPR018357">
    <property type="entry name" value="Hexapep_transf_CS"/>
</dbReference>
<name>A0A2T6BK83_9RHOB</name>
<evidence type="ECO:0000313" key="10">
    <source>
        <dbReference type="Proteomes" id="UP000243978"/>
    </source>
</evidence>
<evidence type="ECO:0000256" key="7">
    <source>
        <dbReference type="ARBA" id="ARBA00023315"/>
    </source>
</evidence>
<comment type="catalytic activity">
    <reaction evidence="8">
        <text>chloramphenicol + acetyl-CoA = chloramphenicol 3-acetate + CoA</text>
        <dbReference type="Rhea" id="RHEA:18421"/>
        <dbReference type="ChEBI" id="CHEBI:16730"/>
        <dbReference type="ChEBI" id="CHEBI:17698"/>
        <dbReference type="ChEBI" id="CHEBI:57287"/>
        <dbReference type="ChEBI" id="CHEBI:57288"/>
        <dbReference type="EC" id="2.3.1.28"/>
    </reaction>
</comment>
<dbReference type="InterPro" id="IPR001451">
    <property type="entry name" value="Hexapep"/>
</dbReference>
<evidence type="ECO:0000313" key="9">
    <source>
        <dbReference type="EMBL" id="PTX56452.1"/>
    </source>
</evidence>
<dbReference type="EMBL" id="QBKS01000001">
    <property type="protein sequence ID" value="PTX56452.1"/>
    <property type="molecule type" value="Genomic_DNA"/>
</dbReference>
<dbReference type="AlphaFoldDB" id="A0A2T6BK83"/>
<dbReference type="SUPFAM" id="SSF51161">
    <property type="entry name" value="Trimeric LpxA-like enzymes"/>
    <property type="match status" value="1"/>
</dbReference>
<gene>
    <name evidence="9" type="ORF">C8N43_1111</name>
</gene>
<protein>
    <recommendedName>
        <fullName evidence="3">Chloramphenicol acetyltransferase</fullName>
        <ecNumber evidence="2">2.3.1.28</ecNumber>
    </recommendedName>
</protein>
<accession>A0A2T6BK83</accession>
<evidence type="ECO:0000256" key="8">
    <source>
        <dbReference type="ARBA" id="ARBA00047633"/>
    </source>
</evidence>
<keyword evidence="4 9" id="KW-0808">Transferase</keyword>
<dbReference type="RefSeq" id="WP_107844652.1">
    <property type="nucleotide sequence ID" value="NZ_QBKS01000001.1"/>
</dbReference>
<keyword evidence="6" id="KW-0046">Antibiotic resistance</keyword>
<comment type="similarity">
    <text evidence="1">Belongs to the transferase hexapeptide repeat family.</text>
</comment>
<dbReference type="Pfam" id="PF00132">
    <property type="entry name" value="Hexapep"/>
    <property type="match status" value="1"/>
</dbReference>
<evidence type="ECO:0000256" key="4">
    <source>
        <dbReference type="ARBA" id="ARBA00022679"/>
    </source>
</evidence>
<dbReference type="EC" id="2.3.1.28" evidence="2"/>
<evidence type="ECO:0000256" key="3">
    <source>
        <dbReference type="ARBA" id="ARBA00020291"/>
    </source>
</evidence>
<keyword evidence="10" id="KW-1185">Reference proteome</keyword>
<dbReference type="GO" id="GO:0008811">
    <property type="term" value="F:chloramphenicol O-acetyltransferase activity"/>
    <property type="evidence" value="ECO:0007669"/>
    <property type="project" value="UniProtKB-EC"/>
</dbReference>
<proteinExistence type="inferred from homology"/>
<comment type="caution">
    <text evidence="9">The sequence shown here is derived from an EMBL/GenBank/DDBJ whole genome shotgun (WGS) entry which is preliminary data.</text>
</comment>
<dbReference type="Proteomes" id="UP000243978">
    <property type="component" value="Unassembled WGS sequence"/>
</dbReference>
<keyword evidence="5" id="KW-0677">Repeat</keyword>
<organism evidence="9 10">
    <name type="scientific">Litoreibacter ponti</name>
    <dbReference type="NCBI Taxonomy" id="1510457"/>
    <lineage>
        <taxon>Bacteria</taxon>
        <taxon>Pseudomonadati</taxon>
        <taxon>Pseudomonadota</taxon>
        <taxon>Alphaproteobacteria</taxon>
        <taxon>Rhodobacterales</taxon>
        <taxon>Roseobacteraceae</taxon>
        <taxon>Litoreibacter</taxon>
    </lineage>
</organism>
<dbReference type="OrthoDB" id="9815592at2"/>
<evidence type="ECO:0000256" key="5">
    <source>
        <dbReference type="ARBA" id="ARBA00022737"/>
    </source>
</evidence>
<dbReference type="Gene3D" id="2.160.10.10">
    <property type="entry name" value="Hexapeptide repeat proteins"/>
    <property type="match status" value="1"/>
</dbReference>
<dbReference type="PROSITE" id="PS00101">
    <property type="entry name" value="HEXAPEP_TRANSFERASES"/>
    <property type="match status" value="1"/>
</dbReference>
<dbReference type="PANTHER" id="PTHR43300">
    <property type="entry name" value="ACETYLTRANSFERASE"/>
    <property type="match status" value="1"/>
</dbReference>
<reference evidence="9 10" key="1">
    <citation type="submission" date="2018-04" db="EMBL/GenBank/DDBJ databases">
        <title>Genomic Encyclopedia of Archaeal and Bacterial Type Strains, Phase II (KMG-II): from individual species to whole genera.</title>
        <authorList>
            <person name="Goeker M."/>
        </authorList>
    </citation>
    <scope>NUCLEOTIDE SEQUENCE [LARGE SCALE GENOMIC DNA]</scope>
    <source>
        <strain evidence="9 10">DSM 100977</strain>
    </source>
</reference>
<dbReference type="InterPro" id="IPR050179">
    <property type="entry name" value="Trans_hexapeptide_repeat"/>
</dbReference>
<dbReference type="CDD" id="cd03349">
    <property type="entry name" value="LbH_XAT"/>
    <property type="match status" value="1"/>
</dbReference>
<evidence type="ECO:0000256" key="2">
    <source>
        <dbReference type="ARBA" id="ARBA00013235"/>
    </source>
</evidence>
<keyword evidence="7" id="KW-0012">Acyltransferase</keyword>
<evidence type="ECO:0000256" key="6">
    <source>
        <dbReference type="ARBA" id="ARBA00023251"/>
    </source>
</evidence>
<dbReference type="PANTHER" id="PTHR43300:SF12">
    <property type="entry name" value="CHLORAMPHENICOL ACETYLTRANSFERASE"/>
    <property type="match status" value="1"/>
</dbReference>
<dbReference type="InterPro" id="IPR011004">
    <property type="entry name" value="Trimer_LpxA-like_sf"/>
</dbReference>
<sequence>MKRLNANFGYLRKIGLRVAEGFNTRGRLFLLDYEAPAQLNNGAAFYYQDLQIGAYSYLRTGTIRHVKSIGRYCSIAPNVTLGESEHMTDWMSSSPAFHRTDQFFFYPPEDKAAPARVMPMDEVENDSATGEVEIGHDVWIGTDVVVRRGVKIGTGAVVGGGAFVTKDVPPYAIVAGVPAKVLRYRFSEKVIEAMLKVKWWEFDANVLAGVPFNKPAHALLEIAEREAAGKIARRPEVFGRIRLATAGFRTIRPSPQVGLKD</sequence>
<dbReference type="GO" id="GO:0046677">
    <property type="term" value="P:response to antibiotic"/>
    <property type="evidence" value="ECO:0007669"/>
    <property type="project" value="UniProtKB-KW"/>
</dbReference>